<dbReference type="InterPro" id="IPR051311">
    <property type="entry name" value="DedA_domain"/>
</dbReference>
<evidence type="ECO:0000256" key="1">
    <source>
        <dbReference type="SAM" id="Phobius"/>
    </source>
</evidence>
<feature type="domain" description="VTT" evidence="2">
    <location>
        <begin position="60"/>
        <end position="160"/>
    </location>
</feature>
<feature type="transmembrane region" description="Helical" evidence="1">
    <location>
        <begin position="141"/>
        <end position="165"/>
    </location>
</feature>
<comment type="caution">
    <text evidence="3">The sequence shown here is derived from an EMBL/GenBank/DDBJ whole genome shotgun (WGS) entry which is preliminary data.</text>
</comment>
<feature type="transmembrane region" description="Helical" evidence="1">
    <location>
        <begin position="177"/>
        <end position="199"/>
    </location>
</feature>
<sequence length="219" mass="24300">MIIGPLALLHKVSTTLLAVMKPLGIWGVGGLAFIDSALIPIPVSMDGVIIGYVATNHSLFFVYCLIAAVASAIGSLVPFYIGRAGGELVLLKRINRERYEKIRDRFERQEFFAIMIPAMLPPPTPLKLFEFAAGVFEMKPITFVLAIFTGKFVQFLICSLLTIWFGPKLVHTMHGMLHRHLSVMIGIAIGALLILLFYITRKIFDRRKGENLPSEDAGE</sequence>
<dbReference type="PANTHER" id="PTHR42709">
    <property type="entry name" value="ALKALINE PHOSPHATASE LIKE PROTEIN"/>
    <property type="match status" value="1"/>
</dbReference>
<keyword evidence="1" id="KW-0812">Transmembrane</keyword>
<dbReference type="PANTHER" id="PTHR42709:SF11">
    <property type="entry name" value="DEDA FAMILY PROTEIN"/>
    <property type="match status" value="1"/>
</dbReference>
<name>A0A7W7ZQI1_9BACT</name>
<evidence type="ECO:0000313" key="4">
    <source>
        <dbReference type="Proteomes" id="UP000584867"/>
    </source>
</evidence>
<evidence type="ECO:0000259" key="2">
    <source>
        <dbReference type="Pfam" id="PF09335"/>
    </source>
</evidence>
<dbReference type="GO" id="GO:0005886">
    <property type="term" value="C:plasma membrane"/>
    <property type="evidence" value="ECO:0007669"/>
    <property type="project" value="TreeGrafter"/>
</dbReference>
<keyword evidence="1" id="KW-1133">Transmembrane helix</keyword>
<protein>
    <submittedName>
        <fullName evidence="3">Membrane protein YqaA with SNARE-associated domain</fullName>
    </submittedName>
</protein>
<keyword evidence="1" id="KW-0472">Membrane</keyword>
<dbReference type="AlphaFoldDB" id="A0A7W7ZQI1"/>
<feature type="transmembrane region" description="Helical" evidence="1">
    <location>
        <begin position="24"/>
        <end position="53"/>
    </location>
</feature>
<dbReference type="RefSeq" id="WP_014267441.1">
    <property type="nucleotide sequence ID" value="NZ_JACHIO010000008.1"/>
</dbReference>
<proteinExistence type="predicted"/>
<dbReference type="EMBL" id="JACHIO010000008">
    <property type="protein sequence ID" value="MBB5063897.1"/>
    <property type="molecule type" value="Genomic_DNA"/>
</dbReference>
<organism evidence="3 4">
    <name type="scientific">Granulicella mallensis</name>
    <dbReference type="NCBI Taxonomy" id="940614"/>
    <lineage>
        <taxon>Bacteria</taxon>
        <taxon>Pseudomonadati</taxon>
        <taxon>Acidobacteriota</taxon>
        <taxon>Terriglobia</taxon>
        <taxon>Terriglobales</taxon>
        <taxon>Acidobacteriaceae</taxon>
        <taxon>Granulicella</taxon>
    </lineage>
</organism>
<reference evidence="3 4" key="1">
    <citation type="submission" date="2020-08" db="EMBL/GenBank/DDBJ databases">
        <title>Genomic Encyclopedia of Type Strains, Phase IV (KMG-V): Genome sequencing to study the core and pangenomes of soil and plant-associated prokaryotes.</title>
        <authorList>
            <person name="Whitman W."/>
        </authorList>
    </citation>
    <scope>NUCLEOTIDE SEQUENCE [LARGE SCALE GENOMIC DNA]</scope>
    <source>
        <strain evidence="3 4">X5P3</strain>
    </source>
</reference>
<feature type="transmembrane region" description="Helical" evidence="1">
    <location>
        <begin position="60"/>
        <end position="81"/>
    </location>
</feature>
<accession>A0A7W7ZQI1</accession>
<dbReference type="Pfam" id="PF09335">
    <property type="entry name" value="VTT_dom"/>
    <property type="match status" value="1"/>
</dbReference>
<dbReference type="InterPro" id="IPR032816">
    <property type="entry name" value="VTT_dom"/>
</dbReference>
<evidence type="ECO:0000313" key="3">
    <source>
        <dbReference type="EMBL" id="MBB5063897.1"/>
    </source>
</evidence>
<dbReference type="Proteomes" id="UP000584867">
    <property type="component" value="Unassembled WGS sequence"/>
</dbReference>
<dbReference type="OMA" id="MIPAMLP"/>
<gene>
    <name evidence="3" type="ORF">HDF15_002245</name>
</gene>